<dbReference type="RefSeq" id="WP_117910124.1">
    <property type="nucleotide sequence ID" value="NZ_JBGLEX010000001.1"/>
</dbReference>
<dbReference type="InterPro" id="IPR040836">
    <property type="entry name" value="SAVED"/>
</dbReference>
<evidence type="ECO:0000313" key="3">
    <source>
        <dbReference type="EMBL" id="RHA17275.1"/>
    </source>
</evidence>
<dbReference type="AlphaFoldDB" id="A0A413R612"/>
<keyword evidence="1" id="KW-0812">Transmembrane</keyword>
<feature type="transmembrane region" description="Helical" evidence="1">
    <location>
        <begin position="32"/>
        <end position="51"/>
    </location>
</feature>
<protein>
    <submittedName>
        <fullName evidence="3">SAVED domain-containing protein</fullName>
    </submittedName>
</protein>
<organism evidence="3 4">
    <name type="scientific">Eubacterium ventriosum</name>
    <dbReference type="NCBI Taxonomy" id="39496"/>
    <lineage>
        <taxon>Bacteria</taxon>
        <taxon>Bacillati</taxon>
        <taxon>Bacillota</taxon>
        <taxon>Clostridia</taxon>
        <taxon>Eubacteriales</taxon>
        <taxon>Eubacteriaceae</taxon>
        <taxon>Eubacterium</taxon>
    </lineage>
</organism>
<accession>A0A413R612</accession>
<proteinExistence type="predicted"/>
<comment type="caution">
    <text evidence="3">The sequence shown here is derived from an EMBL/GenBank/DDBJ whole genome shotgun (WGS) entry which is preliminary data.</text>
</comment>
<sequence>MNYILIVLVGMVLIFFIVDMIAKIVSPDNSLGAGIIAAGMELIVGAFPALIDNVLGLLSFQITGKQASDDVNVWSLVTGFVLLVVGILVLLFIRDRFYVLNMFGLYSQREIGDKQNVKQLKLNDYKIRERFIDFVNVFNMGIDEKTNSIIVNKIEEECTKFKDRSAEFQKGFTGTAPIPYTILAGTYLVDCEPKIFFEWKREDEKFIQLSTKKKANFPELKIKEMDNPNVNAESIIVAISTTRRIKKHQLKDFGEQDIIEIYLDDCKDNNITYIKQLQNYRKVILDELEALGRKNYPHLNQINLVASIPSCMSLEIGRMIAQNNNRVKKIVAYHFVNQGTKLYPFGIAVTESQGQYKKGELIQN</sequence>
<evidence type="ECO:0000256" key="1">
    <source>
        <dbReference type="SAM" id="Phobius"/>
    </source>
</evidence>
<feature type="domain" description="SMODS-associated and fused to various effectors" evidence="2">
    <location>
        <begin position="156"/>
        <end position="348"/>
    </location>
</feature>
<reference evidence="3 4" key="1">
    <citation type="submission" date="2018-08" db="EMBL/GenBank/DDBJ databases">
        <title>A genome reference for cultivated species of the human gut microbiota.</title>
        <authorList>
            <person name="Zou Y."/>
            <person name="Xue W."/>
            <person name="Luo G."/>
        </authorList>
    </citation>
    <scope>NUCLEOTIDE SEQUENCE [LARGE SCALE GENOMIC DNA]</scope>
    <source>
        <strain evidence="3 4">AM44-11BH</strain>
    </source>
</reference>
<dbReference type="Pfam" id="PF18145">
    <property type="entry name" value="SAVED"/>
    <property type="match status" value="1"/>
</dbReference>
<dbReference type="Proteomes" id="UP000284779">
    <property type="component" value="Unassembled WGS sequence"/>
</dbReference>
<dbReference type="NCBIfam" id="NF033611">
    <property type="entry name" value="SAVED"/>
    <property type="match status" value="1"/>
</dbReference>
<keyword evidence="1" id="KW-0472">Membrane</keyword>
<evidence type="ECO:0000259" key="2">
    <source>
        <dbReference type="Pfam" id="PF18145"/>
    </source>
</evidence>
<name>A0A413R612_9FIRM</name>
<evidence type="ECO:0000313" key="4">
    <source>
        <dbReference type="Proteomes" id="UP000284779"/>
    </source>
</evidence>
<dbReference type="EMBL" id="QSFD01000010">
    <property type="protein sequence ID" value="RHA17275.1"/>
    <property type="molecule type" value="Genomic_DNA"/>
</dbReference>
<keyword evidence="4" id="KW-1185">Reference proteome</keyword>
<feature type="transmembrane region" description="Helical" evidence="1">
    <location>
        <begin position="6"/>
        <end position="25"/>
    </location>
</feature>
<feature type="transmembrane region" description="Helical" evidence="1">
    <location>
        <begin position="71"/>
        <end position="93"/>
    </location>
</feature>
<keyword evidence="1" id="KW-1133">Transmembrane helix</keyword>
<gene>
    <name evidence="3" type="ORF">DW944_10125</name>
</gene>